<evidence type="ECO:0008006" key="4">
    <source>
        <dbReference type="Google" id="ProtNLM"/>
    </source>
</evidence>
<gene>
    <name evidence="2" type="ORF">ACFQO1_07880</name>
</gene>
<reference evidence="3" key="1">
    <citation type="journal article" date="2019" name="Int. J. Syst. Evol. Microbiol.">
        <title>The Global Catalogue of Microorganisms (GCM) 10K type strain sequencing project: providing services to taxonomists for standard genome sequencing and annotation.</title>
        <authorList>
            <consortium name="The Broad Institute Genomics Platform"/>
            <consortium name="The Broad Institute Genome Sequencing Center for Infectious Disease"/>
            <person name="Wu L."/>
            <person name="Ma J."/>
        </authorList>
    </citation>
    <scope>NUCLEOTIDE SEQUENCE [LARGE SCALE GENOMIC DNA]</scope>
    <source>
        <strain evidence="3">CGMCC 1.16306</strain>
    </source>
</reference>
<evidence type="ECO:0000256" key="1">
    <source>
        <dbReference type="SAM" id="Phobius"/>
    </source>
</evidence>
<dbReference type="Proteomes" id="UP001596415">
    <property type="component" value="Unassembled WGS sequence"/>
</dbReference>
<feature type="transmembrane region" description="Helical" evidence="1">
    <location>
        <begin position="205"/>
        <end position="238"/>
    </location>
</feature>
<dbReference type="EMBL" id="JBHTBN010000003">
    <property type="protein sequence ID" value="MFC7357602.1"/>
    <property type="molecule type" value="Genomic_DNA"/>
</dbReference>
<organism evidence="2 3">
    <name type="scientific">Jejudonia soesokkakensis</name>
    <dbReference type="NCBI Taxonomy" id="1323432"/>
    <lineage>
        <taxon>Bacteria</taxon>
        <taxon>Pseudomonadati</taxon>
        <taxon>Bacteroidota</taxon>
        <taxon>Flavobacteriia</taxon>
        <taxon>Flavobacteriales</taxon>
        <taxon>Flavobacteriaceae</taxon>
        <taxon>Jejudonia</taxon>
    </lineage>
</organism>
<keyword evidence="3" id="KW-1185">Reference proteome</keyword>
<name>A0ABW2MVQ1_9FLAO</name>
<keyword evidence="1" id="KW-0472">Membrane</keyword>
<evidence type="ECO:0000313" key="3">
    <source>
        <dbReference type="Proteomes" id="UP001596415"/>
    </source>
</evidence>
<sequence>MQQLIKLKVKRDIGDTITTYFEFFKQNLKNFVNIFIRYNGIFLIGFLGVSYLMVTGFMGSVGGSTMYNEAATDTANLYFGLGIIGFLFLFFCTAILNYSLAASYAITYEAHPTKDVDKKNVWHFIFDRIGSIALFVFLAVSMFVIVFIVGMVLSFIPVLGTFAYYLLQIGFITWMGLSFMAMLYEKRDVINALGEGWTLLFTHFWKAVLVNLVVGILISVLMLVVYMIPGILLGIYLFHSSETGVELEQSAVAKIIFTIAGAIFLMVASFNQSMSQLTNSVLYFSLHEETYNEEARKRIEEIGAGE</sequence>
<accession>A0ABW2MVQ1</accession>
<keyword evidence="1" id="KW-0812">Transmembrane</keyword>
<evidence type="ECO:0000313" key="2">
    <source>
        <dbReference type="EMBL" id="MFC7357602.1"/>
    </source>
</evidence>
<dbReference type="RefSeq" id="WP_380217446.1">
    <property type="nucleotide sequence ID" value="NZ_JBHTBN010000003.1"/>
</dbReference>
<feature type="transmembrane region" description="Helical" evidence="1">
    <location>
        <begin position="129"/>
        <end position="156"/>
    </location>
</feature>
<keyword evidence="1" id="KW-1133">Transmembrane helix</keyword>
<feature type="transmembrane region" description="Helical" evidence="1">
    <location>
        <begin position="162"/>
        <end position="184"/>
    </location>
</feature>
<feature type="transmembrane region" description="Helical" evidence="1">
    <location>
        <begin position="250"/>
        <end position="270"/>
    </location>
</feature>
<feature type="transmembrane region" description="Helical" evidence="1">
    <location>
        <begin position="35"/>
        <end position="58"/>
    </location>
</feature>
<protein>
    <recommendedName>
        <fullName evidence="4">Glycerophosphoryl diester phosphodiesterase membrane domain-containing protein</fullName>
    </recommendedName>
</protein>
<proteinExistence type="predicted"/>
<feature type="transmembrane region" description="Helical" evidence="1">
    <location>
        <begin position="78"/>
        <end position="108"/>
    </location>
</feature>
<comment type="caution">
    <text evidence="2">The sequence shown here is derived from an EMBL/GenBank/DDBJ whole genome shotgun (WGS) entry which is preliminary data.</text>
</comment>